<evidence type="ECO:0000256" key="1">
    <source>
        <dbReference type="ARBA" id="ARBA00004141"/>
    </source>
</evidence>
<feature type="transmembrane region" description="Helical" evidence="9">
    <location>
        <begin position="230"/>
        <end position="261"/>
    </location>
</feature>
<keyword evidence="3 9" id="KW-0812">Transmembrane</keyword>
<accession>A0A0N4UND6</accession>
<evidence type="ECO:0000256" key="3">
    <source>
        <dbReference type="ARBA" id="ARBA00022692"/>
    </source>
</evidence>
<dbReference type="Proteomes" id="UP000038040">
    <property type="component" value="Unplaced"/>
</dbReference>
<name>A0A0N4UND6_DRAME</name>
<keyword evidence="12" id="KW-1185">Reference proteome</keyword>
<dbReference type="AlphaFoldDB" id="A0A0N4UND6"/>
<reference evidence="13" key="1">
    <citation type="submission" date="2017-02" db="UniProtKB">
        <authorList>
            <consortium name="WormBaseParasite"/>
        </authorList>
    </citation>
    <scope>IDENTIFICATION</scope>
</reference>
<gene>
    <name evidence="10" type="ORF">DME_LOCUS3125</name>
</gene>
<proteinExistence type="predicted"/>
<evidence type="ECO:0000256" key="7">
    <source>
        <dbReference type="PIRSR" id="PIRSR600175-1"/>
    </source>
</evidence>
<protein>
    <submittedName>
        <fullName evidence="13">Transporter</fullName>
    </submittedName>
</protein>
<keyword evidence="7" id="KW-0915">Sodium</keyword>
<feature type="transmembrane region" description="Helical" evidence="9">
    <location>
        <begin position="107"/>
        <end position="134"/>
    </location>
</feature>
<feature type="binding site" evidence="7">
    <location>
        <position position="63"/>
    </location>
    <ligand>
        <name>Na(+)</name>
        <dbReference type="ChEBI" id="CHEBI:29101"/>
        <label>1</label>
    </ligand>
</feature>
<feature type="disulfide bond" evidence="8">
    <location>
        <begin position="146"/>
        <end position="155"/>
    </location>
</feature>
<evidence type="ECO:0000313" key="13">
    <source>
        <dbReference type="WBParaSite" id="DME_0000941401-mRNA-1"/>
    </source>
</evidence>
<reference evidence="10 12" key="2">
    <citation type="submission" date="2018-11" db="EMBL/GenBank/DDBJ databases">
        <authorList>
            <consortium name="Pathogen Informatics"/>
        </authorList>
    </citation>
    <scope>NUCLEOTIDE SEQUENCE [LARGE SCALE GENOMIC DNA]</scope>
</reference>
<keyword evidence="2" id="KW-0813">Transport</keyword>
<evidence type="ECO:0000256" key="2">
    <source>
        <dbReference type="ARBA" id="ARBA00022448"/>
    </source>
</evidence>
<evidence type="ECO:0000256" key="6">
    <source>
        <dbReference type="ARBA" id="ARBA00023136"/>
    </source>
</evidence>
<evidence type="ECO:0000256" key="4">
    <source>
        <dbReference type="ARBA" id="ARBA00022847"/>
    </source>
</evidence>
<keyword evidence="7" id="KW-0479">Metal-binding</keyword>
<dbReference type="InterPro" id="IPR037272">
    <property type="entry name" value="SNS_sf"/>
</dbReference>
<dbReference type="GO" id="GO:0005332">
    <property type="term" value="F:gamma-aminobutyric acid:sodium:chloride symporter activity"/>
    <property type="evidence" value="ECO:0007669"/>
    <property type="project" value="TreeGrafter"/>
</dbReference>
<keyword evidence="8" id="KW-1015">Disulfide bond</keyword>
<keyword evidence="4" id="KW-0769">Symport</keyword>
<dbReference type="EMBL" id="UYYG01000106">
    <property type="protein sequence ID" value="VDN53152.1"/>
    <property type="molecule type" value="Genomic_DNA"/>
</dbReference>
<sequence>METKINNLALTISEPPEKCTTMVTNEELLSPQTTKKSIPDRGQWSGPFDFIMSMIAYTVGLGNVWRFPYLCYKNGGVPIFLMEVTIGQYIQRGAMQMWKMCPVFKGVGIGNVVIAFMCISYFCVIVSWAIFYMFNSLSSTFPWETCGNWWNDEWCVDLQVKSTTLLNATDSHKTETSIEQFWERRVLKQTTTIFDFGGIQWELLLIMFFTWIIVYLALREGITKARKFVFFCAVTPYILLAVLLVRGLTLPGAFSGISFYLTPNMTKLLEPTVWKDAGTQVLSFFVDV</sequence>
<feature type="transmembrane region" description="Helical" evidence="9">
    <location>
        <begin position="199"/>
        <end position="218"/>
    </location>
</feature>
<dbReference type="PRINTS" id="PR00176">
    <property type="entry name" value="NANEUSMPORT"/>
</dbReference>
<dbReference type="PANTHER" id="PTHR11616:SF20">
    <property type="entry name" value="SODIUM- AND CHLORIDE-DEPENDENT BETAINE TRANSPORTER"/>
    <property type="match status" value="1"/>
</dbReference>
<keyword evidence="6 9" id="KW-0472">Membrane</keyword>
<evidence type="ECO:0000256" key="9">
    <source>
        <dbReference type="SAM" id="Phobius"/>
    </source>
</evidence>
<dbReference type="OrthoDB" id="6581954at2759"/>
<dbReference type="GO" id="GO:0005886">
    <property type="term" value="C:plasma membrane"/>
    <property type="evidence" value="ECO:0007669"/>
    <property type="project" value="TreeGrafter"/>
</dbReference>
<dbReference type="InterPro" id="IPR000175">
    <property type="entry name" value="Na/ntran_symport"/>
</dbReference>
<evidence type="ECO:0000256" key="5">
    <source>
        <dbReference type="ARBA" id="ARBA00022989"/>
    </source>
</evidence>
<dbReference type="STRING" id="318479.A0A0N4UND6"/>
<dbReference type="Proteomes" id="UP000274756">
    <property type="component" value="Unassembled WGS sequence"/>
</dbReference>
<evidence type="ECO:0000256" key="8">
    <source>
        <dbReference type="PIRSR" id="PIRSR600175-2"/>
    </source>
</evidence>
<evidence type="ECO:0000313" key="12">
    <source>
        <dbReference type="Proteomes" id="UP000274756"/>
    </source>
</evidence>
<dbReference type="GO" id="GO:0043005">
    <property type="term" value="C:neuron projection"/>
    <property type="evidence" value="ECO:0007669"/>
    <property type="project" value="TreeGrafter"/>
</dbReference>
<feature type="binding site" evidence="7">
    <location>
        <position position="59"/>
    </location>
    <ligand>
        <name>Na(+)</name>
        <dbReference type="ChEBI" id="CHEBI:29101"/>
        <label>1</label>
    </ligand>
</feature>
<dbReference type="Pfam" id="PF00209">
    <property type="entry name" value="SNF"/>
    <property type="match status" value="1"/>
</dbReference>
<comment type="subcellular location">
    <subcellularLocation>
        <location evidence="1">Membrane</location>
        <topology evidence="1">Multi-pass membrane protein</topology>
    </subcellularLocation>
</comment>
<evidence type="ECO:0000313" key="11">
    <source>
        <dbReference type="Proteomes" id="UP000038040"/>
    </source>
</evidence>
<dbReference type="GO" id="GO:0046872">
    <property type="term" value="F:metal ion binding"/>
    <property type="evidence" value="ECO:0007669"/>
    <property type="project" value="UniProtKB-KW"/>
</dbReference>
<evidence type="ECO:0000313" key="10">
    <source>
        <dbReference type="EMBL" id="VDN53152.1"/>
    </source>
</evidence>
<dbReference type="SUPFAM" id="SSF161070">
    <property type="entry name" value="SNF-like"/>
    <property type="match status" value="1"/>
</dbReference>
<organism evidence="11 13">
    <name type="scientific">Dracunculus medinensis</name>
    <name type="common">Guinea worm</name>
    <dbReference type="NCBI Taxonomy" id="318479"/>
    <lineage>
        <taxon>Eukaryota</taxon>
        <taxon>Metazoa</taxon>
        <taxon>Ecdysozoa</taxon>
        <taxon>Nematoda</taxon>
        <taxon>Chromadorea</taxon>
        <taxon>Rhabditida</taxon>
        <taxon>Spirurina</taxon>
        <taxon>Dracunculoidea</taxon>
        <taxon>Dracunculidae</taxon>
        <taxon>Dracunculus</taxon>
    </lineage>
</organism>
<dbReference type="PANTHER" id="PTHR11616">
    <property type="entry name" value="SODIUM/CHLORIDE DEPENDENT TRANSPORTER"/>
    <property type="match status" value="1"/>
</dbReference>
<keyword evidence="5 9" id="KW-1133">Transmembrane helix</keyword>
<dbReference type="PROSITE" id="PS50267">
    <property type="entry name" value="NA_NEUROTRAN_SYMP_3"/>
    <property type="match status" value="1"/>
</dbReference>
<dbReference type="WBParaSite" id="DME_0000941401-mRNA-1">
    <property type="protein sequence ID" value="DME_0000941401-mRNA-1"/>
    <property type="gene ID" value="DME_0000941401"/>
</dbReference>